<evidence type="ECO:0000313" key="2">
    <source>
        <dbReference type="EMBL" id="VDL65460.1"/>
    </source>
</evidence>
<keyword evidence="3" id="KW-1185">Reference proteome</keyword>
<dbReference type="Proteomes" id="UP000271162">
    <property type="component" value="Unassembled WGS sequence"/>
</dbReference>
<proteinExistence type="predicted"/>
<reference evidence="4" key="1">
    <citation type="submission" date="2017-02" db="UniProtKB">
        <authorList>
            <consortium name="WormBaseParasite"/>
        </authorList>
    </citation>
    <scope>IDENTIFICATION</scope>
</reference>
<name>A0A0N4XH68_NIPBR</name>
<dbReference type="AlphaFoldDB" id="A0A0N4XH68"/>
<dbReference type="WBParaSite" id="NBR_0000187001-mRNA-1">
    <property type="protein sequence ID" value="NBR_0000187001-mRNA-1"/>
    <property type="gene ID" value="NBR_0000187001"/>
</dbReference>
<feature type="signal peptide" evidence="1">
    <location>
        <begin position="1"/>
        <end position="16"/>
    </location>
</feature>
<dbReference type="OMA" id="HVNIVGH"/>
<sequence length="87" mass="9852">MLSLWLLYSFVFNSYSYNVLVWNPTIGTSHVRLLGKIADLLAADGHNVTIVSPIIDPLVNMVGHKSSITQIPYHSKYMAQEEFSRIE</sequence>
<accession>A0A0N4XH68</accession>
<reference evidence="2 3" key="2">
    <citation type="submission" date="2018-11" db="EMBL/GenBank/DDBJ databases">
        <authorList>
            <consortium name="Pathogen Informatics"/>
        </authorList>
    </citation>
    <scope>NUCLEOTIDE SEQUENCE [LARGE SCALE GENOMIC DNA]</scope>
</reference>
<feature type="chain" id="PRO_5043124611" evidence="1">
    <location>
        <begin position="17"/>
        <end position="87"/>
    </location>
</feature>
<protein>
    <submittedName>
        <fullName evidence="4">Glucuronosyltransferase</fullName>
    </submittedName>
</protein>
<dbReference type="EMBL" id="UYSL01001760">
    <property type="protein sequence ID" value="VDL65460.1"/>
    <property type="molecule type" value="Genomic_DNA"/>
</dbReference>
<evidence type="ECO:0000313" key="4">
    <source>
        <dbReference type="WBParaSite" id="NBR_0000187001-mRNA-1"/>
    </source>
</evidence>
<evidence type="ECO:0000256" key="1">
    <source>
        <dbReference type="SAM" id="SignalP"/>
    </source>
</evidence>
<dbReference type="STRING" id="27835.A0A0N4XH68"/>
<organism evidence="4">
    <name type="scientific">Nippostrongylus brasiliensis</name>
    <name type="common">Rat hookworm</name>
    <dbReference type="NCBI Taxonomy" id="27835"/>
    <lineage>
        <taxon>Eukaryota</taxon>
        <taxon>Metazoa</taxon>
        <taxon>Ecdysozoa</taxon>
        <taxon>Nematoda</taxon>
        <taxon>Chromadorea</taxon>
        <taxon>Rhabditida</taxon>
        <taxon>Rhabditina</taxon>
        <taxon>Rhabditomorpha</taxon>
        <taxon>Strongyloidea</taxon>
        <taxon>Heligmosomidae</taxon>
        <taxon>Nippostrongylus</taxon>
    </lineage>
</organism>
<dbReference type="SUPFAM" id="SSF53756">
    <property type="entry name" value="UDP-Glycosyltransferase/glycogen phosphorylase"/>
    <property type="match status" value="1"/>
</dbReference>
<gene>
    <name evidence="2" type="ORF">NBR_LOCUS1871</name>
</gene>
<keyword evidence="1" id="KW-0732">Signal</keyword>
<evidence type="ECO:0000313" key="3">
    <source>
        <dbReference type="Proteomes" id="UP000271162"/>
    </source>
</evidence>